<feature type="transmembrane region" description="Helical" evidence="9">
    <location>
        <begin position="130"/>
        <end position="151"/>
    </location>
</feature>
<protein>
    <recommendedName>
        <fullName evidence="9">TRAP transporter small permease protein</fullName>
    </recommendedName>
</protein>
<proteinExistence type="inferred from homology"/>
<name>A0A2V1K2V1_9BURK</name>
<dbReference type="Proteomes" id="UP000245212">
    <property type="component" value="Unassembled WGS sequence"/>
</dbReference>
<feature type="transmembrane region" description="Helical" evidence="9">
    <location>
        <begin position="12"/>
        <end position="34"/>
    </location>
</feature>
<evidence type="ECO:0000256" key="2">
    <source>
        <dbReference type="ARBA" id="ARBA00022448"/>
    </source>
</evidence>
<keyword evidence="7 9" id="KW-0472">Membrane</keyword>
<dbReference type="InterPro" id="IPR055348">
    <property type="entry name" value="DctQ"/>
</dbReference>
<keyword evidence="6 9" id="KW-1133">Transmembrane helix</keyword>
<comment type="caution">
    <text evidence="11">The sequence shown here is derived from an EMBL/GenBank/DDBJ whole genome shotgun (WGS) entry which is preliminary data.</text>
</comment>
<evidence type="ECO:0000256" key="8">
    <source>
        <dbReference type="ARBA" id="ARBA00038436"/>
    </source>
</evidence>
<evidence type="ECO:0000256" key="1">
    <source>
        <dbReference type="ARBA" id="ARBA00004429"/>
    </source>
</evidence>
<dbReference type="GO" id="GO:0015740">
    <property type="term" value="P:C4-dicarboxylate transport"/>
    <property type="evidence" value="ECO:0007669"/>
    <property type="project" value="TreeGrafter"/>
</dbReference>
<dbReference type="PANTHER" id="PTHR35011">
    <property type="entry name" value="2,3-DIKETO-L-GULONATE TRAP TRANSPORTER SMALL PERMEASE PROTEIN YIAM"/>
    <property type="match status" value="1"/>
</dbReference>
<dbReference type="InterPro" id="IPR007387">
    <property type="entry name" value="TRAP_DctQ"/>
</dbReference>
<dbReference type="Pfam" id="PF04290">
    <property type="entry name" value="DctQ"/>
    <property type="match status" value="1"/>
</dbReference>
<feature type="transmembrane region" description="Helical" evidence="9">
    <location>
        <begin position="87"/>
        <end position="110"/>
    </location>
</feature>
<feature type="transmembrane region" description="Helical" evidence="9">
    <location>
        <begin position="54"/>
        <end position="75"/>
    </location>
</feature>
<dbReference type="EMBL" id="QETA01000001">
    <property type="protein sequence ID" value="PWF25421.1"/>
    <property type="molecule type" value="Genomic_DNA"/>
</dbReference>
<dbReference type="GO" id="GO:0005886">
    <property type="term" value="C:plasma membrane"/>
    <property type="evidence" value="ECO:0007669"/>
    <property type="project" value="UniProtKB-SubCell"/>
</dbReference>
<evidence type="ECO:0000256" key="7">
    <source>
        <dbReference type="ARBA" id="ARBA00023136"/>
    </source>
</evidence>
<keyword evidence="3" id="KW-1003">Cell membrane</keyword>
<accession>A0A2V1K2V1</accession>
<comment type="subunit">
    <text evidence="9">The complex comprises the extracytoplasmic solute receptor protein and the two transmembrane proteins.</text>
</comment>
<evidence type="ECO:0000313" key="12">
    <source>
        <dbReference type="Proteomes" id="UP000245212"/>
    </source>
</evidence>
<evidence type="ECO:0000259" key="10">
    <source>
        <dbReference type="Pfam" id="PF04290"/>
    </source>
</evidence>
<keyword evidence="5 9" id="KW-0812">Transmembrane</keyword>
<feature type="domain" description="Tripartite ATP-independent periplasmic transporters DctQ component" evidence="10">
    <location>
        <begin position="28"/>
        <end position="155"/>
    </location>
</feature>
<dbReference type="PANTHER" id="PTHR35011:SF2">
    <property type="entry name" value="2,3-DIKETO-L-GULONATE TRAP TRANSPORTER SMALL PERMEASE PROTEIN YIAM"/>
    <property type="match status" value="1"/>
</dbReference>
<keyword evidence="12" id="KW-1185">Reference proteome</keyword>
<evidence type="ECO:0000256" key="5">
    <source>
        <dbReference type="ARBA" id="ARBA00022692"/>
    </source>
</evidence>
<evidence type="ECO:0000256" key="6">
    <source>
        <dbReference type="ARBA" id="ARBA00022989"/>
    </source>
</evidence>
<evidence type="ECO:0000256" key="4">
    <source>
        <dbReference type="ARBA" id="ARBA00022519"/>
    </source>
</evidence>
<evidence type="ECO:0000256" key="3">
    <source>
        <dbReference type="ARBA" id="ARBA00022475"/>
    </source>
</evidence>
<reference evidence="12" key="1">
    <citation type="submission" date="2018-05" db="EMBL/GenBank/DDBJ databases">
        <authorList>
            <person name="Li Y."/>
        </authorList>
    </citation>
    <scope>NUCLEOTIDE SEQUENCE [LARGE SCALE GENOMIC DNA]</scope>
    <source>
        <strain evidence="12">3d-2-2</strain>
    </source>
</reference>
<comment type="similarity">
    <text evidence="8 9">Belongs to the TRAP transporter small permease family.</text>
</comment>
<evidence type="ECO:0000256" key="9">
    <source>
        <dbReference type="RuleBase" id="RU369079"/>
    </source>
</evidence>
<comment type="subcellular location">
    <subcellularLocation>
        <location evidence="1 9">Cell inner membrane</location>
        <topology evidence="1 9">Multi-pass membrane protein</topology>
    </subcellularLocation>
</comment>
<dbReference type="AlphaFoldDB" id="A0A2V1K2V1"/>
<organism evidence="11 12">
    <name type="scientific">Corticimicrobacter populi</name>
    <dbReference type="NCBI Taxonomy" id="2175229"/>
    <lineage>
        <taxon>Bacteria</taxon>
        <taxon>Pseudomonadati</taxon>
        <taxon>Pseudomonadota</taxon>
        <taxon>Betaproteobacteria</taxon>
        <taxon>Burkholderiales</taxon>
        <taxon>Alcaligenaceae</taxon>
        <taxon>Corticimicrobacter</taxon>
    </lineage>
</organism>
<keyword evidence="2 9" id="KW-0813">Transport</keyword>
<evidence type="ECO:0000313" key="11">
    <source>
        <dbReference type="EMBL" id="PWF25421.1"/>
    </source>
</evidence>
<comment type="function">
    <text evidence="9">Part of the tripartite ATP-independent periplasmic (TRAP) transport system.</text>
</comment>
<keyword evidence="4 9" id="KW-0997">Cell inner membrane</keyword>
<dbReference type="GO" id="GO:0022857">
    <property type="term" value="F:transmembrane transporter activity"/>
    <property type="evidence" value="ECO:0007669"/>
    <property type="project" value="UniProtKB-UniRule"/>
</dbReference>
<gene>
    <name evidence="11" type="ORF">DD235_04620</name>
</gene>
<sequence>MRLLCLIDQALFRLVSAAVQILLLAAVAAGFFQVVARFVLHSPLDWSEVATRAIIIWTVLLGTALAFRHGAMISVDMLRSIMARRGLRWFSDIIALTCMSFLLFLAWIGGQMTWRVRFQTVPSLEISISWIYLAIPVGATLAAIGVLAHWVEQRRKPLADHASSVNPDTP</sequence>
<dbReference type="RefSeq" id="WP_109060824.1">
    <property type="nucleotide sequence ID" value="NZ_QETA01000001.1"/>
</dbReference>